<evidence type="ECO:0000256" key="2">
    <source>
        <dbReference type="ARBA" id="ARBA00023002"/>
    </source>
</evidence>
<sequence>MADIVWFITATSSGFGKAIAQEGLRRGHKVIATARDSSKLGELKAAGAVVMDLDVTSDEETLSAKLAEANAIYGKITHVVNPAGYILEGAIEEASQKEVLAHFNTNVFGTFNMARAAVPHLREAAKTGTHVALANFGSLGSWWSGPAVAHYCSTKYAVTGLSEGLVDELKPFGIDVCVVEPGYTRTGFLATGAANGDSSADHRVQTKRVLPVYDGTPVEAVRNAMNAYNGNQPSDVDKCAKLIVDVLTKTGVAEGKEVPVRLPLGEDTVATIRKKCEDTLKLVAEWEAVSVATGFDV</sequence>
<keyword evidence="4" id="KW-1185">Reference proteome</keyword>
<dbReference type="PRINTS" id="PR00081">
    <property type="entry name" value="GDHRDH"/>
</dbReference>
<dbReference type="SUPFAM" id="SSF51735">
    <property type="entry name" value="NAD(P)-binding Rossmann-fold domains"/>
    <property type="match status" value="1"/>
</dbReference>
<dbReference type="PANTHER" id="PTHR43976">
    <property type="entry name" value="SHORT CHAIN DEHYDROGENASE"/>
    <property type="match status" value="1"/>
</dbReference>
<name>A0AA39WN21_9PEZI</name>
<dbReference type="GO" id="GO:0016491">
    <property type="term" value="F:oxidoreductase activity"/>
    <property type="evidence" value="ECO:0007669"/>
    <property type="project" value="UniProtKB-KW"/>
</dbReference>
<dbReference type="Proteomes" id="UP001174934">
    <property type="component" value="Unassembled WGS sequence"/>
</dbReference>
<evidence type="ECO:0000313" key="4">
    <source>
        <dbReference type="Proteomes" id="UP001174934"/>
    </source>
</evidence>
<comment type="caution">
    <text evidence="3">The sequence shown here is derived from an EMBL/GenBank/DDBJ whole genome shotgun (WGS) entry which is preliminary data.</text>
</comment>
<evidence type="ECO:0000313" key="3">
    <source>
        <dbReference type="EMBL" id="KAK0618429.1"/>
    </source>
</evidence>
<protein>
    <submittedName>
        <fullName evidence="3">Uncharacterized protein</fullName>
    </submittedName>
</protein>
<dbReference type="Pfam" id="PF00106">
    <property type="entry name" value="adh_short"/>
    <property type="match status" value="1"/>
</dbReference>
<gene>
    <name evidence="3" type="ORF">B0T17DRAFT_338018</name>
</gene>
<proteinExistence type="inferred from homology"/>
<dbReference type="EMBL" id="JAULSR010000005">
    <property type="protein sequence ID" value="KAK0618429.1"/>
    <property type="molecule type" value="Genomic_DNA"/>
</dbReference>
<dbReference type="Gene3D" id="3.40.50.720">
    <property type="entry name" value="NAD(P)-binding Rossmann-like Domain"/>
    <property type="match status" value="1"/>
</dbReference>
<dbReference type="CDD" id="cd05374">
    <property type="entry name" value="17beta-HSD-like_SDR_c"/>
    <property type="match status" value="1"/>
</dbReference>
<evidence type="ECO:0000256" key="1">
    <source>
        <dbReference type="ARBA" id="ARBA00006484"/>
    </source>
</evidence>
<dbReference type="AlphaFoldDB" id="A0AA39WN21"/>
<reference evidence="3" key="1">
    <citation type="submission" date="2023-06" db="EMBL/GenBank/DDBJ databases">
        <title>Genome-scale phylogeny and comparative genomics of the fungal order Sordariales.</title>
        <authorList>
            <consortium name="Lawrence Berkeley National Laboratory"/>
            <person name="Hensen N."/>
            <person name="Bonometti L."/>
            <person name="Westerberg I."/>
            <person name="Brannstrom I.O."/>
            <person name="Guillou S."/>
            <person name="Cros-Aarteil S."/>
            <person name="Calhoun S."/>
            <person name="Haridas S."/>
            <person name="Kuo A."/>
            <person name="Mondo S."/>
            <person name="Pangilinan J."/>
            <person name="Riley R."/>
            <person name="LaButti K."/>
            <person name="Andreopoulos B."/>
            <person name="Lipzen A."/>
            <person name="Chen C."/>
            <person name="Yanf M."/>
            <person name="Daum C."/>
            <person name="Ng V."/>
            <person name="Clum A."/>
            <person name="Steindorff A."/>
            <person name="Ohm R."/>
            <person name="Martin F."/>
            <person name="Silar P."/>
            <person name="Natvig D."/>
            <person name="Lalanne C."/>
            <person name="Gautier V."/>
            <person name="Ament-velasquez S.L."/>
            <person name="Kruys A."/>
            <person name="Hutchinson M.I."/>
            <person name="Powell A.J."/>
            <person name="Barry K."/>
            <person name="Miller A.N."/>
            <person name="Grigoriev I.V."/>
            <person name="Debuchy R."/>
            <person name="Gladieux P."/>
            <person name="Thoren M.H."/>
            <person name="Johannesson H."/>
        </authorList>
    </citation>
    <scope>NUCLEOTIDE SEQUENCE</scope>
    <source>
        <strain evidence="3">SMH3391-2</strain>
    </source>
</reference>
<comment type="similarity">
    <text evidence="1">Belongs to the short-chain dehydrogenases/reductases (SDR) family.</text>
</comment>
<dbReference type="PANTHER" id="PTHR43976:SF16">
    <property type="entry name" value="SHORT-CHAIN DEHYDROGENASE_REDUCTASE FAMILY PROTEIN"/>
    <property type="match status" value="1"/>
</dbReference>
<organism evidence="3 4">
    <name type="scientific">Bombardia bombarda</name>
    <dbReference type="NCBI Taxonomy" id="252184"/>
    <lineage>
        <taxon>Eukaryota</taxon>
        <taxon>Fungi</taxon>
        <taxon>Dikarya</taxon>
        <taxon>Ascomycota</taxon>
        <taxon>Pezizomycotina</taxon>
        <taxon>Sordariomycetes</taxon>
        <taxon>Sordariomycetidae</taxon>
        <taxon>Sordariales</taxon>
        <taxon>Lasiosphaeriaceae</taxon>
        <taxon>Bombardia</taxon>
    </lineage>
</organism>
<dbReference type="InterPro" id="IPR051911">
    <property type="entry name" value="SDR_oxidoreductase"/>
</dbReference>
<dbReference type="InterPro" id="IPR036291">
    <property type="entry name" value="NAD(P)-bd_dom_sf"/>
</dbReference>
<keyword evidence="2" id="KW-0560">Oxidoreductase</keyword>
<accession>A0AA39WN21</accession>
<dbReference type="InterPro" id="IPR002347">
    <property type="entry name" value="SDR_fam"/>
</dbReference>